<comment type="caution">
    <text evidence="1">The sequence shown here is derived from an EMBL/GenBank/DDBJ whole genome shotgun (WGS) entry which is preliminary data.</text>
</comment>
<dbReference type="Proteomes" id="UP000055048">
    <property type="component" value="Unassembled WGS sequence"/>
</dbReference>
<organism evidence="1 2">
    <name type="scientific">Trichinella murrelli</name>
    <dbReference type="NCBI Taxonomy" id="144512"/>
    <lineage>
        <taxon>Eukaryota</taxon>
        <taxon>Metazoa</taxon>
        <taxon>Ecdysozoa</taxon>
        <taxon>Nematoda</taxon>
        <taxon>Enoplea</taxon>
        <taxon>Dorylaimia</taxon>
        <taxon>Trichinellida</taxon>
        <taxon>Trichinellidae</taxon>
        <taxon>Trichinella</taxon>
    </lineage>
</organism>
<dbReference type="OrthoDB" id="5925295at2759"/>
<dbReference type="EMBL" id="JYDJ01000092">
    <property type="protein sequence ID" value="KRX44608.1"/>
    <property type="molecule type" value="Genomic_DNA"/>
</dbReference>
<accession>A0A0V0U0D0</accession>
<gene>
    <name evidence="1" type="ORF">T05_15178</name>
</gene>
<sequence length="118" mass="13129">MFAPDCQKGVMVKNRKRLLELVAVCWLVDRGVVQSFWDPQVHDPLSRRYRDCGALYDSFVVTRSGVDIPRIGDRPKLTVTPGVTNGDEHGMQQITAVTPCVDDHSTAFCRAPPPFTGN</sequence>
<protein>
    <submittedName>
        <fullName evidence="1">Uncharacterized protein</fullName>
    </submittedName>
</protein>
<evidence type="ECO:0000313" key="2">
    <source>
        <dbReference type="Proteomes" id="UP000055048"/>
    </source>
</evidence>
<keyword evidence="2" id="KW-1185">Reference proteome</keyword>
<evidence type="ECO:0000313" key="1">
    <source>
        <dbReference type="EMBL" id="KRX44608.1"/>
    </source>
</evidence>
<reference evidence="1 2" key="1">
    <citation type="submission" date="2015-01" db="EMBL/GenBank/DDBJ databases">
        <title>Evolution of Trichinella species and genotypes.</title>
        <authorList>
            <person name="Korhonen P.K."/>
            <person name="Edoardo P."/>
            <person name="Giuseppe L.R."/>
            <person name="Gasser R.B."/>
        </authorList>
    </citation>
    <scope>NUCLEOTIDE SEQUENCE [LARGE SCALE GENOMIC DNA]</scope>
    <source>
        <strain evidence="1">ISS417</strain>
    </source>
</reference>
<dbReference type="AlphaFoldDB" id="A0A0V0U0D0"/>
<proteinExistence type="predicted"/>
<name>A0A0V0U0D0_9BILA</name>